<organism evidence="2 3">
    <name type="scientific">Puniceibacterium antarcticum</name>
    <dbReference type="NCBI Taxonomy" id="1206336"/>
    <lineage>
        <taxon>Bacteria</taxon>
        <taxon>Pseudomonadati</taxon>
        <taxon>Pseudomonadota</taxon>
        <taxon>Alphaproteobacteria</taxon>
        <taxon>Rhodobacterales</taxon>
        <taxon>Paracoccaceae</taxon>
        <taxon>Puniceibacterium</taxon>
    </lineage>
</organism>
<evidence type="ECO:0000313" key="3">
    <source>
        <dbReference type="Proteomes" id="UP000231259"/>
    </source>
</evidence>
<evidence type="ECO:0000313" key="2">
    <source>
        <dbReference type="EMBL" id="PIL19927.1"/>
    </source>
</evidence>
<sequence>MSGLIDILRKARPVLIFATCYLLIVILLFVT</sequence>
<accession>A0A2G8RED3</accession>
<dbReference type="EMBL" id="AWWI01000075">
    <property type="protein sequence ID" value="PIL19927.1"/>
    <property type="molecule type" value="Genomic_DNA"/>
</dbReference>
<dbReference type="Proteomes" id="UP000231259">
    <property type="component" value="Unassembled WGS sequence"/>
</dbReference>
<dbReference type="AlphaFoldDB" id="A0A2G8RED3"/>
<evidence type="ECO:0000256" key="1">
    <source>
        <dbReference type="SAM" id="Phobius"/>
    </source>
</evidence>
<gene>
    <name evidence="2" type="ORF">P775_12135</name>
</gene>
<name>A0A2G8RED3_9RHOB</name>
<keyword evidence="1" id="KW-1133">Transmembrane helix</keyword>
<keyword evidence="1" id="KW-0812">Transmembrane</keyword>
<proteinExistence type="predicted"/>
<reference evidence="2 3" key="1">
    <citation type="submission" date="2013-09" db="EMBL/GenBank/DDBJ databases">
        <title>Genome sequencing of Phaeobacter antarcticus sp. nov. SM1211.</title>
        <authorList>
            <person name="Zhang X.-Y."/>
            <person name="Liu C."/>
            <person name="Chen X.-L."/>
            <person name="Xie B.-B."/>
            <person name="Qin Q.-L."/>
            <person name="Rong J.-C."/>
            <person name="Zhang Y.-Z."/>
        </authorList>
    </citation>
    <scope>NUCLEOTIDE SEQUENCE [LARGE SCALE GENOMIC DNA]</scope>
    <source>
        <strain evidence="2 3">SM1211</strain>
    </source>
</reference>
<feature type="transmembrane region" description="Helical" evidence="1">
    <location>
        <begin position="12"/>
        <end position="30"/>
    </location>
</feature>
<comment type="caution">
    <text evidence="2">The sequence shown here is derived from an EMBL/GenBank/DDBJ whole genome shotgun (WGS) entry which is preliminary data.</text>
</comment>
<keyword evidence="1" id="KW-0472">Membrane</keyword>
<keyword evidence="3" id="KW-1185">Reference proteome</keyword>
<protein>
    <submittedName>
        <fullName evidence="2">Uncharacterized protein</fullName>
    </submittedName>
</protein>